<organism evidence="2 3">
    <name type="scientific">Longispora fulva</name>
    <dbReference type="NCBI Taxonomy" id="619741"/>
    <lineage>
        <taxon>Bacteria</taxon>
        <taxon>Bacillati</taxon>
        <taxon>Actinomycetota</taxon>
        <taxon>Actinomycetes</taxon>
        <taxon>Micromonosporales</taxon>
        <taxon>Micromonosporaceae</taxon>
        <taxon>Longispora</taxon>
    </lineage>
</organism>
<dbReference type="InterPro" id="IPR001387">
    <property type="entry name" value="Cro/C1-type_HTH"/>
</dbReference>
<sequence>MDGETFGQALRRLRTQAGFSLRQLGAATSFDYTYIAHVEHGRQPGSLRLAERCDRALSANAELISIYRGHVSGADRIPGSNVGDWSEMLRRTFVIGAAATAAGLADIDPALVRPESGQRVGAEALEHLRDVAAGYRRSYRSVPSSELVPAARAHLDLAVSLRPAEQPPDIRAALVRTIGEMAALTGVLLMMDLGWQEAALPYLDLGWRAARALDDPELQAVVLGGKSFAVSYGAGRHRDGLEYATLACELAATGASWETRAWVAAVASERCASLRDEAGCREHLARARNALDRVPDDETAWLGLGGFNHDKLLAYEGGDLVRLGRYREAEPLLDSAIERFDDSMARHRCTALLDRAEARFGAAEVDGACTDALAALTLASRVQHAQNLSRLDRLSRRALATGAASGRSLRRELIAVKAESLAAKGDP</sequence>
<evidence type="ECO:0000313" key="3">
    <source>
        <dbReference type="Proteomes" id="UP000622552"/>
    </source>
</evidence>
<comment type="caution">
    <text evidence="2">The sequence shown here is derived from an EMBL/GenBank/DDBJ whole genome shotgun (WGS) entry which is preliminary data.</text>
</comment>
<dbReference type="Pfam" id="PF13560">
    <property type="entry name" value="HTH_31"/>
    <property type="match status" value="1"/>
</dbReference>
<dbReference type="CDD" id="cd00093">
    <property type="entry name" value="HTH_XRE"/>
    <property type="match status" value="1"/>
</dbReference>
<proteinExistence type="predicted"/>
<evidence type="ECO:0000259" key="1">
    <source>
        <dbReference type="PROSITE" id="PS50943"/>
    </source>
</evidence>
<dbReference type="EMBL" id="JADOUF010000001">
    <property type="protein sequence ID" value="MBG6141416.1"/>
    <property type="molecule type" value="Genomic_DNA"/>
</dbReference>
<accession>A0A8J7GN22</accession>
<dbReference type="Proteomes" id="UP000622552">
    <property type="component" value="Unassembled WGS sequence"/>
</dbReference>
<protein>
    <submittedName>
        <fullName evidence="2">Transcriptional regulator with XRE-family HTH domain</fullName>
    </submittedName>
</protein>
<dbReference type="SUPFAM" id="SSF47413">
    <property type="entry name" value="lambda repressor-like DNA-binding domains"/>
    <property type="match status" value="1"/>
</dbReference>
<evidence type="ECO:0000313" key="2">
    <source>
        <dbReference type="EMBL" id="MBG6141416.1"/>
    </source>
</evidence>
<dbReference type="Gene3D" id="1.10.260.40">
    <property type="entry name" value="lambda repressor-like DNA-binding domains"/>
    <property type="match status" value="1"/>
</dbReference>
<dbReference type="GO" id="GO:0003677">
    <property type="term" value="F:DNA binding"/>
    <property type="evidence" value="ECO:0007669"/>
    <property type="project" value="InterPro"/>
</dbReference>
<dbReference type="InterPro" id="IPR010982">
    <property type="entry name" value="Lambda_DNA-bd_dom_sf"/>
</dbReference>
<dbReference type="AlphaFoldDB" id="A0A8J7GN22"/>
<dbReference type="RefSeq" id="WP_197007834.1">
    <property type="nucleotide sequence ID" value="NZ_BONS01000013.1"/>
</dbReference>
<reference evidence="2" key="1">
    <citation type="submission" date="2020-11" db="EMBL/GenBank/DDBJ databases">
        <title>Sequencing the genomes of 1000 actinobacteria strains.</title>
        <authorList>
            <person name="Klenk H.-P."/>
        </authorList>
    </citation>
    <scope>NUCLEOTIDE SEQUENCE</scope>
    <source>
        <strain evidence="2">DSM 45356</strain>
    </source>
</reference>
<dbReference type="PROSITE" id="PS50943">
    <property type="entry name" value="HTH_CROC1"/>
    <property type="match status" value="1"/>
</dbReference>
<keyword evidence="3" id="KW-1185">Reference proteome</keyword>
<gene>
    <name evidence="2" type="ORF">IW245_007610</name>
</gene>
<name>A0A8J7GN22_9ACTN</name>
<dbReference type="SMART" id="SM00530">
    <property type="entry name" value="HTH_XRE"/>
    <property type="match status" value="1"/>
</dbReference>
<feature type="domain" description="HTH cro/C1-type" evidence="1">
    <location>
        <begin position="10"/>
        <end position="64"/>
    </location>
</feature>